<accession>A0A3M7QCT8</accession>
<reference evidence="2 3" key="1">
    <citation type="journal article" date="2018" name="Sci. Rep.">
        <title>Genomic signatures of local adaptation to the degree of environmental predictability in rotifers.</title>
        <authorList>
            <person name="Franch-Gras L."/>
            <person name="Hahn C."/>
            <person name="Garcia-Roger E.M."/>
            <person name="Carmona M.J."/>
            <person name="Serra M."/>
            <person name="Gomez A."/>
        </authorList>
    </citation>
    <scope>NUCLEOTIDE SEQUENCE [LARGE SCALE GENOMIC DNA]</scope>
    <source>
        <strain evidence="2">HYR1</strain>
    </source>
</reference>
<evidence type="ECO:0000313" key="3">
    <source>
        <dbReference type="Proteomes" id="UP000276133"/>
    </source>
</evidence>
<dbReference type="EMBL" id="REGN01006640">
    <property type="protein sequence ID" value="RNA08768.1"/>
    <property type="molecule type" value="Genomic_DNA"/>
</dbReference>
<dbReference type="PANTHER" id="PTHR15678">
    <property type="entry name" value="ANTIGEN MLAA-22-RELATED"/>
    <property type="match status" value="1"/>
</dbReference>
<keyword evidence="3" id="KW-1185">Reference proteome</keyword>
<comment type="caution">
    <text evidence="2">The sequence shown here is derived from an EMBL/GenBank/DDBJ whole genome shotgun (WGS) entry which is preliminary data.</text>
</comment>
<name>A0A3M7QCT8_BRAPC</name>
<protein>
    <submittedName>
        <fullName evidence="2">Uncharacterized protein</fullName>
    </submittedName>
</protein>
<dbReference type="Proteomes" id="UP000276133">
    <property type="component" value="Unassembled WGS sequence"/>
</dbReference>
<dbReference type="PANTHER" id="PTHR15678:SF6">
    <property type="entry name" value="BRIDGE-LIKE LIPID TRANSFER PROTEIN FAMILY MEMBER 2"/>
    <property type="match status" value="1"/>
</dbReference>
<proteinExistence type="predicted"/>
<dbReference type="STRING" id="10195.A0A3M7QCT8"/>
<dbReference type="InterPro" id="IPR045167">
    <property type="entry name" value="Hobbit"/>
</dbReference>
<feature type="compositionally biased region" description="Basic and acidic residues" evidence="1">
    <location>
        <begin position="255"/>
        <end position="265"/>
    </location>
</feature>
<evidence type="ECO:0000313" key="2">
    <source>
        <dbReference type="EMBL" id="RNA08768.1"/>
    </source>
</evidence>
<feature type="region of interest" description="Disordered" evidence="1">
    <location>
        <begin position="246"/>
        <end position="278"/>
    </location>
</feature>
<dbReference type="OrthoDB" id="1562405at2759"/>
<organism evidence="2 3">
    <name type="scientific">Brachionus plicatilis</name>
    <name type="common">Marine rotifer</name>
    <name type="synonym">Brachionus muelleri</name>
    <dbReference type="NCBI Taxonomy" id="10195"/>
    <lineage>
        <taxon>Eukaryota</taxon>
        <taxon>Metazoa</taxon>
        <taxon>Spiralia</taxon>
        <taxon>Gnathifera</taxon>
        <taxon>Rotifera</taxon>
        <taxon>Eurotatoria</taxon>
        <taxon>Monogononta</taxon>
        <taxon>Pseudotrocha</taxon>
        <taxon>Ploima</taxon>
        <taxon>Brachionidae</taxon>
        <taxon>Brachionus</taxon>
    </lineage>
</organism>
<evidence type="ECO:0000256" key="1">
    <source>
        <dbReference type="SAM" id="MobiDB-lite"/>
    </source>
</evidence>
<sequence length="302" mass="34331">MSSFCYLNLLTLVARDNFSNIDLKSYQSTNVPQNNQNTNHLRVSGNQVTENSMLPKVHSPAGLKNILGHHKRPSQSSLKGNNIIMSSPNILISNSSNSINPNRNKNNDNNSNIHLHDDDIEIMKQRSANNNTFLCIKIPEIQLLVTYKGSCLDKKNIKDLNNVCLLFPLFEVHDQTWTWLDLINALKSHVKKALLSQAIKHKLIKIPIQPVNNLINRNRRSNSQQQLTDSQIEEHEKMKFLKLFGTNTPSNINTKKPENDTKIDSEQTSPVSIKKKSMVSKSKSSIGFGFKKHFSRLNKEKI</sequence>
<dbReference type="Pfam" id="PF10344">
    <property type="entry name" value="Hobbit"/>
    <property type="match status" value="1"/>
</dbReference>
<gene>
    <name evidence="2" type="ORF">BpHYR1_039922</name>
</gene>
<dbReference type="AlphaFoldDB" id="A0A3M7QCT8"/>